<evidence type="ECO:0000256" key="2">
    <source>
        <dbReference type="ARBA" id="ARBA00022801"/>
    </source>
</evidence>
<reference evidence="7 8" key="1">
    <citation type="submission" date="2023-10" db="EMBL/GenBank/DDBJ databases">
        <title>Chromosome-scale genome assembly provides insights into flower coloration mechanisms of Canna indica.</title>
        <authorList>
            <person name="Li C."/>
        </authorList>
    </citation>
    <scope>NUCLEOTIDE SEQUENCE [LARGE SCALE GENOMIC DNA]</scope>
    <source>
        <tissue evidence="7">Flower</tissue>
    </source>
</reference>
<evidence type="ECO:0000313" key="7">
    <source>
        <dbReference type="EMBL" id="WOL07210.1"/>
    </source>
</evidence>
<dbReference type="SUPFAM" id="SSF51445">
    <property type="entry name" value="(Trans)glycosidases"/>
    <property type="match status" value="1"/>
</dbReference>
<dbReference type="EMBL" id="CP136894">
    <property type="protein sequence ID" value="WOL07210.1"/>
    <property type="molecule type" value="Genomic_DNA"/>
</dbReference>
<dbReference type="CDD" id="cd14792">
    <property type="entry name" value="GH27"/>
    <property type="match status" value="1"/>
</dbReference>
<name>A0AAQ3KEN9_9LILI</name>
<keyword evidence="6" id="KW-0732">Signal</keyword>
<organism evidence="7 8">
    <name type="scientific">Canna indica</name>
    <name type="common">Indian-shot</name>
    <dbReference type="NCBI Taxonomy" id="4628"/>
    <lineage>
        <taxon>Eukaryota</taxon>
        <taxon>Viridiplantae</taxon>
        <taxon>Streptophyta</taxon>
        <taxon>Embryophyta</taxon>
        <taxon>Tracheophyta</taxon>
        <taxon>Spermatophyta</taxon>
        <taxon>Magnoliopsida</taxon>
        <taxon>Liliopsida</taxon>
        <taxon>Zingiberales</taxon>
        <taxon>Cannaceae</taxon>
        <taxon>Canna</taxon>
    </lineage>
</organism>
<feature type="chain" id="PRO_5042996335" description="Alpha-galactosidase" evidence="6">
    <location>
        <begin position="27"/>
        <end position="299"/>
    </location>
</feature>
<evidence type="ECO:0000256" key="1">
    <source>
        <dbReference type="ARBA" id="ARBA00009743"/>
    </source>
</evidence>
<evidence type="ECO:0000256" key="3">
    <source>
        <dbReference type="ARBA" id="ARBA00023295"/>
    </source>
</evidence>
<dbReference type="InterPro" id="IPR017853">
    <property type="entry name" value="GH"/>
</dbReference>
<keyword evidence="2 4" id="KW-0378">Hydrolase</keyword>
<dbReference type="GO" id="GO:0009505">
    <property type="term" value="C:plant-type cell wall"/>
    <property type="evidence" value="ECO:0007669"/>
    <property type="project" value="TreeGrafter"/>
</dbReference>
<dbReference type="InterPro" id="IPR000111">
    <property type="entry name" value="Glyco_hydro_27/36_CS"/>
</dbReference>
<comment type="catalytic activity">
    <reaction evidence="4">
        <text>Hydrolysis of terminal, non-reducing alpha-D-galactose residues in alpha-D-galactosides, including galactose oligosaccharides, galactomannans and galactolipids.</text>
        <dbReference type="EC" id="3.2.1.22"/>
    </reaction>
</comment>
<evidence type="ECO:0000256" key="4">
    <source>
        <dbReference type="RuleBase" id="RU361168"/>
    </source>
</evidence>
<gene>
    <name evidence="7" type="ORF">Cni_G15948</name>
</gene>
<dbReference type="PRINTS" id="PR00740">
    <property type="entry name" value="GLHYDRLASE27"/>
</dbReference>
<dbReference type="Proteomes" id="UP001327560">
    <property type="component" value="Chromosome 5"/>
</dbReference>
<evidence type="ECO:0000256" key="5">
    <source>
        <dbReference type="SAM" id="Coils"/>
    </source>
</evidence>
<dbReference type="Gene3D" id="3.20.20.70">
    <property type="entry name" value="Aldolase class I"/>
    <property type="match status" value="2"/>
</dbReference>
<evidence type="ECO:0000313" key="8">
    <source>
        <dbReference type="Proteomes" id="UP001327560"/>
    </source>
</evidence>
<keyword evidence="3 4" id="KW-0326">Glycosidase</keyword>
<accession>A0AAQ3KEN9</accession>
<feature type="coiled-coil region" evidence="5">
    <location>
        <begin position="247"/>
        <end position="274"/>
    </location>
</feature>
<dbReference type="PANTHER" id="PTHR11452">
    <property type="entry name" value="ALPHA-GALACTOSIDASE/ALPHA-N-ACETYLGALACTOSAMINIDASE"/>
    <property type="match status" value="1"/>
</dbReference>
<dbReference type="GO" id="GO:0004557">
    <property type="term" value="F:alpha-galactosidase activity"/>
    <property type="evidence" value="ECO:0007669"/>
    <property type="project" value="UniProtKB-EC"/>
</dbReference>
<sequence>MEKTYNSMLSLMVVLCLNACIATVECKNLTDHPRRSLLANAIGLTPPMGWNSWNHFHCEINETMIKETADEIVSTGLAKLGYQYVNIDDCWASNQRNSKGELLGNEVTFPSGMKALADYVHDKGLKLGIYSSAGYPKMSRALRKADRPIFYSLCEWGWGEVPKWGHMFGNSWRTTGDIVDNWNSMITIADLNEVNADMQDRVHGMAPLLIGCDVRDIPKETMDIIANEEIIAVNQEERMMEKRMKVEERMEMKMKKIEENMKMGKKKMEEKMEEGRREMDILLAFMEEMNQRGNNSREK</sequence>
<dbReference type="AlphaFoldDB" id="A0AAQ3KEN9"/>
<keyword evidence="8" id="KW-1185">Reference proteome</keyword>
<comment type="similarity">
    <text evidence="1 4">Belongs to the glycosyl hydrolase 27 family.</text>
</comment>
<feature type="signal peptide" evidence="6">
    <location>
        <begin position="1"/>
        <end position="26"/>
    </location>
</feature>
<evidence type="ECO:0000256" key="6">
    <source>
        <dbReference type="SAM" id="SignalP"/>
    </source>
</evidence>
<keyword evidence="5" id="KW-0175">Coiled coil</keyword>
<protein>
    <recommendedName>
        <fullName evidence="4">Alpha-galactosidase</fullName>
        <ecNumber evidence="4">3.2.1.22</ecNumber>
    </recommendedName>
    <alternativeName>
        <fullName evidence="4">Melibiase</fullName>
    </alternativeName>
</protein>
<dbReference type="PROSITE" id="PS00512">
    <property type="entry name" value="ALPHA_GALACTOSIDASE"/>
    <property type="match status" value="1"/>
</dbReference>
<dbReference type="InterPro" id="IPR013785">
    <property type="entry name" value="Aldolase_TIM"/>
</dbReference>
<dbReference type="InterPro" id="IPR002241">
    <property type="entry name" value="Glyco_hydro_27"/>
</dbReference>
<keyword evidence="4" id="KW-1015">Disulfide bond</keyword>
<proteinExistence type="inferred from homology"/>
<dbReference type="EC" id="3.2.1.22" evidence="4"/>
<dbReference type="GO" id="GO:0005975">
    <property type="term" value="P:carbohydrate metabolic process"/>
    <property type="evidence" value="ECO:0007669"/>
    <property type="project" value="InterPro"/>
</dbReference>
<dbReference type="PANTHER" id="PTHR11452:SF85">
    <property type="entry name" value="ALPHA-GALACTOSIDASE"/>
    <property type="match status" value="1"/>
</dbReference>
<dbReference type="Pfam" id="PF16499">
    <property type="entry name" value="Melibiase_2"/>
    <property type="match status" value="1"/>
</dbReference>